<keyword evidence="3" id="KW-1185">Reference proteome</keyword>
<name>A0ABX7IA25_9BACT</name>
<dbReference type="InterPro" id="IPR029063">
    <property type="entry name" value="SAM-dependent_MTases_sf"/>
</dbReference>
<dbReference type="PANTHER" id="PTHR39963">
    <property type="entry name" value="SLL0983 PROTEIN"/>
    <property type="match status" value="1"/>
</dbReference>
<dbReference type="InterPro" id="IPR008471">
    <property type="entry name" value="MnmC-like_methylTransf"/>
</dbReference>
<evidence type="ECO:0000259" key="1">
    <source>
        <dbReference type="Pfam" id="PF05430"/>
    </source>
</evidence>
<dbReference type="NCBIfam" id="NF033855">
    <property type="entry name" value="tRNA_MNMC2"/>
    <property type="match status" value="1"/>
</dbReference>
<evidence type="ECO:0000313" key="3">
    <source>
        <dbReference type="Proteomes" id="UP000612680"/>
    </source>
</evidence>
<dbReference type="EMBL" id="CP056775">
    <property type="protein sequence ID" value="QRR02825.1"/>
    <property type="molecule type" value="Genomic_DNA"/>
</dbReference>
<proteinExistence type="predicted"/>
<dbReference type="SUPFAM" id="SSF53335">
    <property type="entry name" value="S-adenosyl-L-methionine-dependent methyltransferases"/>
    <property type="match status" value="1"/>
</dbReference>
<reference evidence="2 3" key="1">
    <citation type="submission" date="2020-06" db="EMBL/GenBank/DDBJ databases">
        <title>Dyadobacter sandarakinus sp. nov., isolated from the soil of the Arctic Yellow River Station.</title>
        <authorList>
            <person name="Zhang Y."/>
            <person name="Peng F."/>
        </authorList>
    </citation>
    <scope>NUCLEOTIDE SEQUENCE [LARGE SCALE GENOMIC DNA]</scope>
    <source>
        <strain evidence="2 3">Q3-56</strain>
    </source>
</reference>
<dbReference type="InterPro" id="IPR047785">
    <property type="entry name" value="tRNA_MNMC2"/>
</dbReference>
<dbReference type="Pfam" id="PF05430">
    <property type="entry name" value="Methyltransf_30"/>
    <property type="match status" value="1"/>
</dbReference>
<dbReference type="PANTHER" id="PTHR39963:SF1">
    <property type="entry name" value="MNMC-LIKE METHYLTRANSFERASE DOMAIN-CONTAINING PROTEIN"/>
    <property type="match status" value="1"/>
</dbReference>
<accession>A0ABX7IA25</accession>
<sequence>MERLIVTEDGSHSLYSTRFNQQYHSLQGAVAESTHIYINLGLKPVLESTAGTVKVFEMGLGTGLNAFLAWKLADQLQKPVYYTSVEAYPVSLDEALSLNYDAITGQKGLADIHQAPWSEDYPLSPFFTFRKEHSTLEMFAAADTFDVTFYDAFDPRVQPELWTETIFHKIAAQTRPGGVLVTYSSKGIVKRALAAAGFTVERHKGPGRKTHVLRAIKN</sequence>
<feature type="domain" description="MnmC-like methyltransferase" evidence="1">
    <location>
        <begin position="143"/>
        <end position="218"/>
    </location>
</feature>
<gene>
    <name evidence="2" type="primary">mnmD</name>
    <name evidence="2" type="ORF">HWI92_18845</name>
</gene>
<dbReference type="Gene3D" id="3.40.50.150">
    <property type="entry name" value="Vaccinia Virus protein VP39"/>
    <property type="match status" value="1"/>
</dbReference>
<protein>
    <submittedName>
        <fullName evidence="2">tRNA (5-methylaminomethyl-2-thiouridine)(34)-methyltransferase MnmD</fullName>
    </submittedName>
</protein>
<evidence type="ECO:0000313" key="2">
    <source>
        <dbReference type="EMBL" id="QRR02825.1"/>
    </source>
</evidence>
<dbReference type="RefSeq" id="WP_204658158.1">
    <property type="nucleotide sequence ID" value="NZ_CP056775.1"/>
</dbReference>
<organism evidence="2 3">
    <name type="scientific">Dyadobacter sandarakinus</name>
    <dbReference type="NCBI Taxonomy" id="2747268"/>
    <lineage>
        <taxon>Bacteria</taxon>
        <taxon>Pseudomonadati</taxon>
        <taxon>Bacteroidota</taxon>
        <taxon>Cytophagia</taxon>
        <taxon>Cytophagales</taxon>
        <taxon>Spirosomataceae</taxon>
        <taxon>Dyadobacter</taxon>
    </lineage>
</organism>
<dbReference type="Proteomes" id="UP000612680">
    <property type="component" value="Chromosome"/>
</dbReference>